<evidence type="ECO:0000313" key="2">
    <source>
        <dbReference type="Proteomes" id="UP000199608"/>
    </source>
</evidence>
<dbReference type="PANTHER" id="PTHR35271">
    <property type="entry name" value="ABC TRANSPORTER, SUBSTRATE-BINDING LIPOPROTEIN-RELATED"/>
    <property type="match status" value="1"/>
</dbReference>
<keyword evidence="2" id="KW-1185">Reference proteome</keyword>
<gene>
    <name evidence="1" type="ORF">SAMN04487931_11430</name>
</gene>
<dbReference type="PANTHER" id="PTHR35271:SF1">
    <property type="entry name" value="ABC TRANSPORTER, SUBSTRATE-BINDING LIPOPROTEIN"/>
    <property type="match status" value="1"/>
</dbReference>
<name>A0A1H2JQ73_9BACT</name>
<proteinExistence type="predicted"/>
<protein>
    <submittedName>
        <fullName evidence="1">ABC transporter substrate binding protein</fullName>
    </submittedName>
</protein>
<dbReference type="AlphaFoldDB" id="A0A1H2JQ73"/>
<dbReference type="EMBL" id="FNLL01000014">
    <property type="protein sequence ID" value="SDU58463.1"/>
    <property type="molecule type" value="Genomic_DNA"/>
</dbReference>
<dbReference type="Proteomes" id="UP000199608">
    <property type="component" value="Unassembled WGS sequence"/>
</dbReference>
<dbReference type="InterPro" id="IPR007487">
    <property type="entry name" value="ABC_transpt-TYRBP-like"/>
</dbReference>
<dbReference type="RefSeq" id="WP_092237590.1">
    <property type="nucleotide sequence ID" value="NZ_FNLL01000014.1"/>
</dbReference>
<evidence type="ECO:0000313" key="1">
    <source>
        <dbReference type="EMBL" id="SDU58463.1"/>
    </source>
</evidence>
<sequence>MKTQQISLVLSIILLLALVTTAIIFNTKKPRIMVLHSYDTSYSWTRNVDKGLRRELNKYHDYSILWHYMSTKKHKDRMWLQRAGIIARKKIKEWEPDVLIIIDNLAQELAGRYYVNHPRIKIVFAGINGSIEPYGYDKAANVTGILENRPCHAFRELIAAIEKKKNADNPEHTEKKIRIRYLLDSSSSVLGDKRYIDQFDWNPLIYTGSFIAENYAQWQEEVLSSADKTDYVFITNYRQLSRSETDHELVPPKEVMTWSEKNSPVPIIGLNPFNVEDGCMLSIGVSPYEQGETAGHMAEKILKKNITPAEIPIVPNRQFIIAMRKSAILKRGVVLPDIYEAFCRATETYFE</sequence>
<dbReference type="Pfam" id="PF04392">
    <property type="entry name" value="ABC_sub_bind"/>
    <property type="match status" value="1"/>
</dbReference>
<organism evidence="1 2">
    <name type="scientific">Desulfobacula phenolica</name>
    <dbReference type="NCBI Taxonomy" id="90732"/>
    <lineage>
        <taxon>Bacteria</taxon>
        <taxon>Pseudomonadati</taxon>
        <taxon>Thermodesulfobacteriota</taxon>
        <taxon>Desulfobacteria</taxon>
        <taxon>Desulfobacterales</taxon>
        <taxon>Desulfobacteraceae</taxon>
        <taxon>Desulfobacula</taxon>
    </lineage>
</organism>
<reference evidence="2" key="1">
    <citation type="submission" date="2016-10" db="EMBL/GenBank/DDBJ databases">
        <authorList>
            <person name="Varghese N."/>
            <person name="Submissions S."/>
        </authorList>
    </citation>
    <scope>NUCLEOTIDE SEQUENCE [LARGE SCALE GENOMIC DNA]</scope>
    <source>
        <strain evidence="2">DSM 3384</strain>
    </source>
</reference>
<accession>A0A1H2JQ73</accession>